<dbReference type="GO" id="GO:0005524">
    <property type="term" value="F:ATP binding"/>
    <property type="evidence" value="ECO:0007669"/>
    <property type="project" value="UniProtKB-UniRule"/>
</dbReference>
<organism evidence="13 14">
    <name type="scientific">Malassezia caprae</name>
    <dbReference type="NCBI Taxonomy" id="1381934"/>
    <lineage>
        <taxon>Eukaryota</taxon>
        <taxon>Fungi</taxon>
        <taxon>Dikarya</taxon>
        <taxon>Basidiomycota</taxon>
        <taxon>Ustilaginomycotina</taxon>
        <taxon>Malasseziomycetes</taxon>
        <taxon>Malasseziales</taxon>
        <taxon>Malasseziaceae</taxon>
        <taxon>Malassezia</taxon>
    </lineage>
</organism>
<gene>
    <name evidence="13" type="ORF">MCAP1_001750</name>
</gene>
<dbReference type="Gene3D" id="1.10.510.10">
    <property type="entry name" value="Transferase(Phosphotransferase) domain 1"/>
    <property type="match status" value="1"/>
</dbReference>
<keyword evidence="4 13" id="KW-0808">Transferase</keyword>
<dbReference type="InterPro" id="IPR017441">
    <property type="entry name" value="Protein_kinase_ATP_BS"/>
</dbReference>
<proteinExistence type="inferred from homology"/>
<evidence type="ECO:0000313" key="13">
    <source>
        <dbReference type="EMBL" id="WFD19518.1"/>
    </source>
</evidence>
<evidence type="ECO:0000256" key="3">
    <source>
        <dbReference type="ARBA" id="ARBA00022527"/>
    </source>
</evidence>
<dbReference type="SMART" id="SM00220">
    <property type="entry name" value="S_TKc"/>
    <property type="match status" value="1"/>
</dbReference>
<dbReference type="EMBL" id="CP119910">
    <property type="protein sequence ID" value="WFD19518.1"/>
    <property type="molecule type" value="Genomic_DNA"/>
</dbReference>
<evidence type="ECO:0000256" key="4">
    <source>
        <dbReference type="ARBA" id="ARBA00022679"/>
    </source>
</evidence>
<dbReference type="GO" id="GO:0004674">
    <property type="term" value="F:protein serine/threonine kinase activity"/>
    <property type="evidence" value="ECO:0007669"/>
    <property type="project" value="UniProtKB-KW"/>
</dbReference>
<dbReference type="PANTHER" id="PTHR48012">
    <property type="entry name" value="STERILE20-LIKE KINASE, ISOFORM B-RELATED"/>
    <property type="match status" value="1"/>
</dbReference>
<feature type="compositionally biased region" description="Low complexity" evidence="11">
    <location>
        <begin position="312"/>
        <end position="323"/>
    </location>
</feature>
<feature type="region of interest" description="Disordered" evidence="11">
    <location>
        <begin position="274"/>
        <end position="366"/>
    </location>
</feature>
<evidence type="ECO:0000256" key="5">
    <source>
        <dbReference type="ARBA" id="ARBA00022741"/>
    </source>
</evidence>
<dbReference type="GO" id="GO:0005737">
    <property type="term" value="C:cytoplasm"/>
    <property type="evidence" value="ECO:0007669"/>
    <property type="project" value="TreeGrafter"/>
</dbReference>
<keyword evidence="7 10" id="KW-0067">ATP-binding</keyword>
<protein>
    <recommendedName>
        <fullName evidence="2">non-specific serine/threonine protein kinase</fullName>
        <ecNumber evidence="2">2.7.11.1</ecNumber>
    </recommendedName>
</protein>
<sequence>MSSIRYVKQERIGSGSYGYVTYSDTSEVFRCLDTKTRDTVAAKIVSLELSADELLTIQREISMLQQVRHPCITPCYDSFVESSDLWIIMEYCAGGSCSDLVRAHTLQERYIAIILRELLRALVYIHAEQKIHRDIKAANILLHKDGSIRLADFGVAGQLHAQAKRVNSFVGTPYWMGPEVVKQSGYTTSADIWSVGITAIELAQGEPPYADLHPMKVLHLIPRNPPPQLPKTYSSAFRDFVAQCLTRDPLKRPSAAQLLKHAFIRKAGSTKELAPLAKARPPKVRKAKQAAPTDPSEAPLWDFASLRPSLVEPADGAAGGAPAAPEPEAAPRPSLWKQTYRTLLGRSVREPPTPTSHVVQFDGGTE</sequence>
<name>A0AAF0E8F2_9BASI</name>
<keyword evidence="14" id="KW-1185">Reference proteome</keyword>
<reference evidence="13" key="1">
    <citation type="submission" date="2023-03" db="EMBL/GenBank/DDBJ databases">
        <title>Mating type loci evolution in Malassezia.</title>
        <authorList>
            <person name="Coelho M.A."/>
        </authorList>
    </citation>
    <scope>NUCLEOTIDE SEQUENCE</scope>
    <source>
        <strain evidence="13">CBS 10434</strain>
    </source>
</reference>
<comment type="catalytic activity">
    <reaction evidence="9">
        <text>L-seryl-[protein] + ATP = O-phospho-L-seryl-[protein] + ADP + H(+)</text>
        <dbReference type="Rhea" id="RHEA:17989"/>
        <dbReference type="Rhea" id="RHEA-COMP:9863"/>
        <dbReference type="Rhea" id="RHEA-COMP:11604"/>
        <dbReference type="ChEBI" id="CHEBI:15378"/>
        <dbReference type="ChEBI" id="CHEBI:29999"/>
        <dbReference type="ChEBI" id="CHEBI:30616"/>
        <dbReference type="ChEBI" id="CHEBI:83421"/>
        <dbReference type="ChEBI" id="CHEBI:456216"/>
        <dbReference type="EC" id="2.7.11.1"/>
    </reaction>
</comment>
<dbReference type="PANTHER" id="PTHR48012:SF10">
    <property type="entry name" value="FI20177P1"/>
    <property type="match status" value="1"/>
</dbReference>
<dbReference type="InterPro" id="IPR011009">
    <property type="entry name" value="Kinase-like_dom_sf"/>
</dbReference>
<accession>A0AAF0E8F2</accession>
<evidence type="ECO:0000256" key="2">
    <source>
        <dbReference type="ARBA" id="ARBA00012513"/>
    </source>
</evidence>
<dbReference type="Pfam" id="PF00069">
    <property type="entry name" value="Pkinase"/>
    <property type="match status" value="1"/>
</dbReference>
<evidence type="ECO:0000256" key="10">
    <source>
        <dbReference type="PROSITE-ProRule" id="PRU10141"/>
    </source>
</evidence>
<comment type="catalytic activity">
    <reaction evidence="8">
        <text>L-threonyl-[protein] + ATP = O-phospho-L-threonyl-[protein] + ADP + H(+)</text>
        <dbReference type="Rhea" id="RHEA:46608"/>
        <dbReference type="Rhea" id="RHEA-COMP:11060"/>
        <dbReference type="Rhea" id="RHEA-COMP:11605"/>
        <dbReference type="ChEBI" id="CHEBI:15378"/>
        <dbReference type="ChEBI" id="CHEBI:30013"/>
        <dbReference type="ChEBI" id="CHEBI:30616"/>
        <dbReference type="ChEBI" id="CHEBI:61977"/>
        <dbReference type="ChEBI" id="CHEBI:456216"/>
        <dbReference type="EC" id="2.7.11.1"/>
    </reaction>
</comment>
<evidence type="ECO:0000256" key="11">
    <source>
        <dbReference type="SAM" id="MobiDB-lite"/>
    </source>
</evidence>
<dbReference type="PROSITE" id="PS50011">
    <property type="entry name" value="PROTEIN_KINASE_DOM"/>
    <property type="match status" value="1"/>
</dbReference>
<keyword evidence="3 13" id="KW-0723">Serine/threonine-protein kinase</keyword>
<dbReference type="InterPro" id="IPR050629">
    <property type="entry name" value="STE20/SPS1-PAK"/>
</dbReference>
<dbReference type="EC" id="2.7.11.1" evidence="2"/>
<evidence type="ECO:0000259" key="12">
    <source>
        <dbReference type="PROSITE" id="PS50011"/>
    </source>
</evidence>
<evidence type="ECO:0000256" key="9">
    <source>
        <dbReference type="ARBA" id="ARBA00048679"/>
    </source>
</evidence>
<evidence type="ECO:0000313" key="14">
    <source>
        <dbReference type="Proteomes" id="UP001220961"/>
    </source>
</evidence>
<comment type="similarity">
    <text evidence="1">Belongs to the protein kinase superfamily. STE Ser/Thr protein kinase family. STE20 subfamily.</text>
</comment>
<dbReference type="PROSITE" id="PS00107">
    <property type="entry name" value="PROTEIN_KINASE_ATP"/>
    <property type="match status" value="1"/>
</dbReference>
<evidence type="ECO:0000256" key="8">
    <source>
        <dbReference type="ARBA" id="ARBA00047899"/>
    </source>
</evidence>
<evidence type="ECO:0000256" key="6">
    <source>
        <dbReference type="ARBA" id="ARBA00022777"/>
    </source>
</evidence>
<keyword evidence="6 13" id="KW-0418">Kinase</keyword>
<dbReference type="InterPro" id="IPR000719">
    <property type="entry name" value="Prot_kinase_dom"/>
</dbReference>
<dbReference type="Proteomes" id="UP001220961">
    <property type="component" value="Chromosome 3"/>
</dbReference>
<keyword evidence="5 10" id="KW-0547">Nucleotide-binding</keyword>
<dbReference type="FunFam" id="1.10.510.10:FF:000421">
    <property type="entry name" value="Serine/threonine-protein kinase PAK 6"/>
    <property type="match status" value="1"/>
</dbReference>
<evidence type="ECO:0000256" key="7">
    <source>
        <dbReference type="ARBA" id="ARBA00022840"/>
    </source>
</evidence>
<dbReference type="SUPFAM" id="SSF56112">
    <property type="entry name" value="Protein kinase-like (PK-like)"/>
    <property type="match status" value="1"/>
</dbReference>
<dbReference type="AlphaFoldDB" id="A0AAF0E8F2"/>
<feature type="binding site" evidence="10">
    <location>
        <position position="43"/>
    </location>
    <ligand>
        <name>ATP</name>
        <dbReference type="ChEBI" id="CHEBI:30616"/>
    </ligand>
</feature>
<feature type="domain" description="Protein kinase" evidence="12">
    <location>
        <begin position="6"/>
        <end position="264"/>
    </location>
</feature>
<evidence type="ECO:0000256" key="1">
    <source>
        <dbReference type="ARBA" id="ARBA00008874"/>
    </source>
</evidence>